<organism evidence="3 4">
    <name type="scientific">Bathycoccus prasinos</name>
    <dbReference type="NCBI Taxonomy" id="41875"/>
    <lineage>
        <taxon>Eukaryota</taxon>
        <taxon>Viridiplantae</taxon>
        <taxon>Chlorophyta</taxon>
        <taxon>Mamiellophyceae</taxon>
        <taxon>Mamiellales</taxon>
        <taxon>Bathycoccaceae</taxon>
        <taxon>Bathycoccus</taxon>
    </lineage>
</organism>
<dbReference type="RefSeq" id="XP_007515741.1">
    <property type="nucleotide sequence ID" value="XM_007515679.1"/>
</dbReference>
<feature type="compositionally biased region" description="Basic and acidic residues" evidence="2">
    <location>
        <begin position="58"/>
        <end position="70"/>
    </location>
</feature>
<keyword evidence="1" id="KW-0175">Coiled coil</keyword>
<feature type="region of interest" description="Disordered" evidence="2">
    <location>
        <begin position="57"/>
        <end position="77"/>
    </location>
</feature>
<evidence type="ECO:0000313" key="3">
    <source>
        <dbReference type="EMBL" id="CCO14620.1"/>
    </source>
</evidence>
<evidence type="ECO:0000313" key="4">
    <source>
        <dbReference type="Proteomes" id="UP000198341"/>
    </source>
</evidence>
<dbReference type="GeneID" id="19017956"/>
<proteinExistence type="predicted"/>
<dbReference type="EMBL" id="FO082278">
    <property type="protein sequence ID" value="CCO14620.1"/>
    <property type="molecule type" value="Genomic_DNA"/>
</dbReference>
<dbReference type="KEGG" id="bpg:Bathy01g02210"/>
<accession>K8EQB9</accession>
<evidence type="ECO:0000256" key="1">
    <source>
        <dbReference type="SAM" id="Coils"/>
    </source>
</evidence>
<name>K8EQB9_9CHLO</name>
<gene>
    <name evidence="3" type="ORF">Bathy01g02210</name>
</gene>
<evidence type="ECO:0000256" key="2">
    <source>
        <dbReference type="SAM" id="MobiDB-lite"/>
    </source>
</evidence>
<keyword evidence="4" id="KW-1185">Reference proteome</keyword>
<dbReference type="Proteomes" id="UP000198341">
    <property type="component" value="Chromosome 1"/>
</dbReference>
<protein>
    <recommendedName>
        <fullName evidence="5">MRPL25 domain-containing protein</fullName>
    </recommendedName>
</protein>
<evidence type="ECO:0008006" key="5">
    <source>
        <dbReference type="Google" id="ProtNLM"/>
    </source>
</evidence>
<feature type="compositionally biased region" description="Low complexity" evidence="2">
    <location>
        <begin position="146"/>
        <end position="158"/>
    </location>
</feature>
<reference evidence="3 4" key="1">
    <citation type="submission" date="2011-10" db="EMBL/GenBank/DDBJ databases">
        <authorList>
            <person name="Genoscope - CEA"/>
        </authorList>
    </citation>
    <scope>NUCLEOTIDE SEQUENCE [LARGE SCALE GENOMIC DNA]</scope>
    <source>
        <strain evidence="3 4">RCC 1105</strain>
    </source>
</reference>
<feature type="coiled-coil region" evidence="1">
    <location>
        <begin position="81"/>
        <end position="113"/>
    </location>
</feature>
<dbReference type="AlphaFoldDB" id="K8EQB9"/>
<dbReference type="OrthoDB" id="18529at2759"/>
<feature type="region of interest" description="Disordered" evidence="2">
    <location>
        <begin position="143"/>
        <end position="164"/>
    </location>
</feature>
<sequence>MYRNASQKFQRHLSKLPRALLPRKLENTNKWQKPEFSLRKLAELRKKAIELHVPWPAKAHDKARKPEKFPALRPLKGHKRLREEHVKMREMKLKRAEERQEEVMREHKLRKQKRAKGVDFILDEIFLTKKEKTIKMRTIADSQVMKTNATTESSSSNASKKKKE</sequence>